<evidence type="ECO:0000256" key="8">
    <source>
        <dbReference type="ARBA" id="ARBA00023146"/>
    </source>
</evidence>
<dbReference type="InterPro" id="IPR036986">
    <property type="entry name" value="S4_RNA-bd_sf"/>
</dbReference>
<dbReference type="FunFam" id="1.10.240.10:FF:000006">
    <property type="entry name" value="Tyrosine--tRNA ligase"/>
    <property type="match status" value="1"/>
</dbReference>
<feature type="short sequence motif" description="'KMSKS' region" evidence="10">
    <location>
        <begin position="252"/>
        <end position="256"/>
    </location>
</feature>
<dbReference type="InterPro" id="IPR002305">
    <property type="entry name" value="aa-tRNA-synth_Ic"/>
</dbReference>
<reference evidence="13 14" key="1">
    <citation type="submission" date="2018-09" db="EMBL/GenBank/DDBJ databases">
        <title>Zymobacter palmae IAM14233 (=T109) whole genome analysis.</title>
        <authorList>
            <person name="Yanase H."/>
        </authorList>
    </citation>
    <scope>NUCLEOTIDE SEQUENCE [LARGE SCALE GENOMIC DNA]</scope>
    <source>
        <strain evidence="13 14">IAM14233</strain>
    </source>
</reference>
<keyword evidence="8 10" id="KW-0030">Aminoacyl-tRNA synthetase</keyword>
<dbReference type="PANTHER" id="PTHR11766">
    <property type="entry name" value="TYROSYL-TRNA SYNTHETASE"/>
    <property type="match status" value="1"/>
</dbReference>
<dbReference type="Gene3D" id="3.10.290.10">
    <property type="entry name" value="RNA-binding S4 domain"/>
    <property type="match status" value="1"/>
</dbReference>
<dbReference type="GO" id="GO:0005524">
    <property type="term" value="F:ATP binding"/>
    <property type="evidence" value="ECO:0007669"/>
    <property type="project" value="UniProtKB-UniRule"/>
</dbReference>
<dbReference type="CDD" id="cd00805">
    <property type="entry name" value="TyrRS_core"/>
    <property type="match status" value="1"/>
</dbReference>
<evidence type="ECO:0000256" key="3">
    <source>
        <dbReference type="ARBA" id="ARBA00022598"/>
    </source>
</evidence>
<dbReference type="InterPro" id="IPR002942">
    <property type="entry name" value="S4_RNA-bd"/>
</dbReference>
<evidence type="ECO:0000256" key="9">
    <source>
        <dbReference type="ARBA" id="ARBA00048248"/>
    </source>
</evidence>
<comment type="subunit">
    <text evidence="1 10">Homodimer.</text>
</comment>
<protein>
    <recommendedName>
        <fullName evidence="10">Tyrosine--tRNA ligase</fullName>
        <ecNumber evidence="10">6.1.1.1</ecNumber>
    </recommendedName>
    <alternativeName>
        <fullName evidence="10">Tyrosyl-tRNA synthetase</fullName>
        <shortName evidence="10">TyrRS</shortName>
    </alternativeName>
</protein>
<evidence type="ECO:0000313" key="14">
    <source>
        <dbReference type="Proteomes" id="UP000267342"/>
    </source>
</evidence>
<dbReference type="HAMAP" id="MF_02007">
    <property type="entry name" value="Tyr_tRNA_synth_type2"/>
    <property type="match status" value="1"/>
</dbReference>
<evidence type="ECO:0000256" key="11">
    <source>
        <dbReference type="PROSITE-ProRule" id="PRU00182"/>
    </source>
</evidence>
<dbReference type="SUPFAM" id="SSF55174">
    <property type="entry name" value="Alpha-L RNA-binding motif"/>
    <property type="match status" value="1"/>
</dbReference>
<evidence type="ECO:0000256" key="2">
    <source>
        <dbReference type="ARBA" id="ARBA00022490"/>
    </source>
</evidence>
<dbReference type="EC" id="6.1.1.1" evidence="10"/>
<dbReference type="FunFam" id="3.40.50.620:FF:000061">
    <property type="entry name" value="Tyrosine--tRNA ligase"/>
    <property type="match status" value="1"/>
</dbReference>
<dbReference type="PROSITE" id="PS50889">
    <property type="entry name" value="S4"/>
    <property type="match status" value="1"/>
</dbReference>
<dbReference type="GO" id="GO:0004831">
    <property type="term" value="F:tyrosine-tRNA ligase activity"/>
    <property type="evidence" value="ECO:0007669"/>
    <property type="project" value="UniProtKB-UniRule"/>
</dbReference>
<dbReference type="KEGG" id="zpl:ZBT109_0279"/>
<dbReference type="STRING" id="1123510.GCA_000620025_02400"/>
<evidence type="ECO:0000256" key="4">
    <source>
        <dbReference type="ARBA" id="ARBA00022741"/>
    </source>
</evidence>
<dbReference type="PROSITE" id="PS00178">
    <property type="entry name" value="AA_TRNA_LIGASE_I"/>
    <property type="match status" value="1"/>
</dbReference>
<accession>A0A348HBS3</accession>
<evidence type="ECO:0000259" key="12">
    <source>
        <dbReference type="Pfam" id="PF01479"/>
    </source>
</evidence>
<organism evidence="13 14">
    <name type="scientific">Zymobacter palmae</name>
    <dbReference type="NCBI Taxonomy" id="33074"/>
    <lineage>
        <taxon>Bacteria</taxon>
        <taxon>Pseudomonadati</taxon>
        <taxon>Pseudomonadota</taxon>
        <taxon>Gammaproteobacteria</taxon>
        <taxon>Oceanospirillales</taxon>
        <taxon>Halomonadaceae</taxon>
        <taxon>Zymobacter group</taxon>
        <taxon>Zymobacter</taxon>
    </lineage>
</organism>
<dbReference type="InterPro" id="IPR024088">
    <property type="entry name" value="Tyr-tRNA-ligase_bac-type"/>
</dbReference>
<dbReference type="GO" id="GO:0003723">
    <property type="term" value="F:RNA binding"/>
    <property type="evidence" value="ECO:0007669"/>
    <property type="project" value="UniProtKB-KW"/>
</dbReference>
<dbReference type="Pfam" id="PF00579">
    <property type="entry name" value="tRNA-synt_1b"/>
    <property type="match status" value="1"/>
</dbReference>
<feature type="binding site" evidence="10">
    <location>
        <position position="255"/>
    </location>
    <ligand>
        <name>ATP</name>
        <dbReference type="ChEBI" id="CHEBI:30616"/>
    </ligand>
</feature>
<dbReference type="InterPro" id="IPR001412">
    <property type="entry name" value="aa-tRNA-synth_I_CS"/>
</dbReference>
<keyword evidence="3 10" id="KW-0436">Ligase</keyword>
<keyword evidence="2 10" id="KW-0963">Cytoplasm</keyword>
<dbReference type="NCBIfam" id="TIGR00234">
    <property type="entry name" value="tyrS"/>
    <property type="match status" value="1"/>
</dbReference>
<sequence>MLTWRHSRALGKSASCDRFRTRETLIMTDIKDALSLITRGTEEVLPEDGLVEKLRSGRPLRVKAGFDPTAPDLHLGHTVLLTKLRQFQDLGHEVMFLIGDFTGRIGDPTGKNVTRKPLTEEQVQQNAKTYQEQVFKVLDPAKTRVVFNSEWMSKLSSVQMIELTAQSTVARMLERDDFEKRYKSGQSISIHEFLYPLIQGYDSVALEADIELGGTDQRFNLLMGRELQKHYGQEPQTVITMPILEGLDGVQKMSKSLGNYIGVTERPGEMFRKLVSIPDAIMWRYFELLSLRSTQEIDAFKQQVADGANPRDIKMELAREIVARYHGEEAAANAHKGSGNQLSEGELPEDMPHVVVTYSGIDAAPIASVLNQAGLVTNSAQAKDLLKNGRVKVDQETVAPSTMLAFGKTYTIQAGKRRFATVEVKLEG</sequence>
<comment type="similarity">
    <text evidence="10">Belongs to the class-I aminoacyl-tRNA synthetase family. TyrS type 2 subfamily.</text>
</comment>
<keyword evidence="7 10" id="KW-0648">Protein biosynthesis</keyword>
<evidence type="ECO:0000256" key="6">
    <source>
        <dbReference type="ARBA" id="ARBA00022884"/>
    </source>
</evidence>
<dbReference type="Proteomes" id="UP000267342">
    <property type="component" value="Chromosome"/>
</dbReference>
<feature type="domain" description="RNA-binding S4" evidence="12">
    <location>
        <begin position="367"/>
        <end position="407"/>
    </location>
</feature>
<dbReference type="InterPro" id="IPR014729">
    <property type="entry name" value="Rossmann-like_a/b/a_fold"/>
</dbReference>
<keyword evidence="6 11" id="KW-0694">RNA-binding</keyword>
<dbReference type="Pfam" id="PF01479">
    <property type="entry name" value="S4"/>
    <property type="match status" value="1"/>
</dbReference>
<dbReference type="SUPFAM" id="SSF52374">
    <property type="entry name" value="Nucleotidylyl transferase"/>
    <property type="match status" value="1"/>
</dbReference>
<dbReference type="EMBL" id="AP018933">
    <property type="protein sequence ID" value="BBG29075.1"/>
    <property type="molecule type" value="Genomic_DNA"/>
</dbReference>
<comment type="subcellular location">
    <subcellularLocation>
        <location evidence="10">Cytoplasm</location>
    </subcellularLocation>
</comment>
<keyword evidence="4 10" id="KW-0547">Nucleotide-binding</keyword>
<dbReference type="InterPro" id="IPR002307">
    <property type="entry name" value="Tyr-tRNA-ligase"/>
</dbReference>
<gene>
    <name evidence="10" type="primary">tyrS</name>
    <name evidence="13" type="ORF">ZBT109_0279</name>
</gene>
<dbReference type="PANTHER" id="PTHR11766:SF1">
    <property type="entry name" value="TYROSINE--TRNA LIGASE"/>
    <property type="match status" value="1"/>
</dbReference>
<evidence type="ECO:0000256" key="1">
    <source>
        <dbReference type="ARBA" id="ARBA00011738"/>
    </source>
</evidence>
<dbReference type="CDD" id="cd00165">
    <property type="entry name" value="S4"/>
    <property type="match status" value="1"/>
</dbReference>
<name>A0A348HBS3_9GAMM</name>
<keyword evidence="14" id="KW-1185">Reference proteome</keyword>
<dbReference type="InterPro" id="IPR024108">
    <property type="entry name" value="Tyr-tRNA-ligase_bac_2"/>
</dbReference>
<keyword evidence="5 10" id="KW-0067">ATP-binding</keyword>
<dbReference type="AlphaFoldDB" id="A0A348HBS3"/>
<proteinExistence type="inferred from homology"/>
<dbReference type="GO" id="GO:0006437">
    <property type="term" value="P:tyrosyl-tRNA aminoacylation"/>
    <property type="evidence" value="ECO:0007669"/>
    <property type="project" value="UniProtKB-UniRule"/>
</dbReference>
<dbReference type="PRINTS" id="PR01040">
    <property type="entry name" value="TRNASYNTHTYR"/>
</dbReference>
<dbReference type="Gene3D" id="1.10.240.10">
    <property type="entry name" value="Tyrosyl-Transfer RNA Synthetase"/>
    <property type="match status" value="1"/>
</dbReference>
<dbReference type="Gene3D" id="3.40.50.620">
    <property type="entry name" value="HUPs"/>
    <property type="match status" value="1"/>
</dbReference>
<evidence type="ECO:0000256" key="10">
    <source>
        <dbReference type="HAMAP-Rule" id="MF_02007"/>
    </source>
</evidence>
<comment type="function">
    <text evidence="10">Catalyzes the attachment of tyrosine to tRNA(Tyr) in a two-step reaction: tyrosine is first activated by ATP to form Tyr-AMP and then transferred to the acceptor end of tRNA(Tyr).</text>
</comment>
<comment type="catalytic activity">
    <reaction evidence="9 10">
        <text>tRNA(Tyr) + L-tyrosine + ATP = L-tyrosyl-tRNA(Tyr) + AMP + diphosphate + H(+)</text>
        <dbReference type="Rhea" id="RHEA:10220"/>
        <dbReference type="Rhea" id="RHEA-COMP:9706"/>
        <dbReference type="Rhea" id="RHEA-COMP:9707"/>
        <dbReference type="ChEBI" id="CHEBI:15378"/>
        <dbReference type="ChEBI" id="CHEBI:30616"/>
        <dbReference type="ChEBI" id="CHEBI:33019"/>
        <dbReference type="ChEBI" id="CHEBI:58315"/>
        <dbReference type="ChEBI" id="CHEBI:78442"/>
        <dbReference type="ChEBI" id="CHEBI:78536"/>
        <dbReference type="ChEBI" id="CHEBI:456215"/>
        <dbReference type="EC" id="6.1.1.1"/>
    </reaction>
</comment>
<dbReference type="GO" id="GO:0005829">
    <property type="term" value="C:cytosol"/>
    <property type="evidence" value="ECO:0007669"/>
    <property type="project" value="TreeGrafter"/>
</dbReference>
<evidence type="ECO:0000313" key="13">
    <source>
        <dbReference type="EMBL" id="BBG29075.1"/>
    </source>
</evidence>
<evidence type="ECO:0000256" key="7">
    <source>
        <dbReference type="ARBA" id="ARBA00022917"/>
    </source>
</evidence>
<feature type="short sequence motif" description="'HIGH' region" evidence="10">
    <location>
        <begin position="68"/>
        <end position="77"/>
    </location>
</feature>
<evidence type="ECO:0000256" key="5">
    <source>
        <dbReference type="ARBA" id="ARBA00022840"/>
    </source>
</evidence>